<dbReference type="InterPro" id="IPR014030">
    <property type="entry name" value="Ketoacyl_synth_N"/>
</dbReference>
<dbReference type="Pfam" id="PF02801">
    <property type="entry name" value="Ketoacyl-synt_C"/>
    <property type="match status" value="1"/>
</dbReference>
<evidence type="ECO:0000256" key="5">
    <source>
        <dbReference type="ARBA" id="ARBA00023268"/>
    </source>
</evidence>
<evidence type="ECO:0000313" key="12">
    <source>
        <dbReference type="EMBL" id="MBP0443186.1"/>
    </source>
</evidence>
<dbReference type="CDD" id="cd05195">
    <property type="entry name" value="enoyl_red"/>
    <property type="match status" value="1"/>
</dbReference>
<dbReference type="InterPro" id="IPR013149">
    <property type="entry name" value="ADH-like_C"/>
</dbReference>
<dbReference type="InterPro" id="IPR013968">
    <property type="entry name" value="PKS_KR"/>
</dbReference>
<keyword evidence="1" id="KW-0596">Phosphopantetheine</keyword>
<dbReference type="CDD" id="cd00833">
    <property type="entry name" value="PKS"/>
    <property type="match status" value="1"/>
</dbReference>
<evidence type="ECO:0000259" key="11">
    <source>
        <dbReference type="PROSITE" id="PS52019"/>
    </source>
</evidence>
<feature type="region of interest" description="N-terminal hotdog fold" evidence="7">
    <location>
        <begin position="914"/>
        <end position="1044"/>
    </location>
</feature>
<evidence type="ECO:0000256" key="1">
    <source>
        <dbReference type="ARBA" id="ARBA00022450"/>
    </source>
</evidence>
<dbReference type="InterPro" id="IPR036736">
    <property type="entry name" value="ACP-like_sf"/>
</dbReference>
<dbReference type="PROSITE" id="PS00606">
    <property type="entry name" value="KS3_1"/>
    <property type="match status" value="1"/>
</dbReference>
<feature type="active site" description="Proton donor; for dehydratase activity" evidence="7">
    <location>
        <position position="1117"/>
    </location>
</feature>
<dbReference type="SMART" id="SM00822">
    <property type="entry name" value="PKS_KR"/>
    <property type="match status" value="1"/>
</dbReference>
<keyword evidence="6" id="KW-0012">Acyltransferase</keyword>
<dbReference type="SMART" id="SM00823">
    <property type="entry name" value="PKS_PP"/>
    <property type="match status" value="1"/>
</dbReference>
<dbReference type="PANTHER" id="PTHR43775:SF37">
    <property type="entry name" value="SI:DKEY-61P9.11"/>
    <property type="match status" value="1"/>
</dbReference>
<dbReference type="SUPFAM" id="SSF52151">
    <property type="entry name" value="FabD/lysophospholipase-like"/>
    <property type="match status" value="1"/>
</dbReference>
<keyword evidence="4" id="KW-0521">NADP</keyword>
<evidence type="ECO:0000256" key="4">
    <source>
        <dbReference type="ARBA" id="ARBA00022857"/>
    </source>
</evidence>
<dbReference type="Pfam" id="PF08240">
    <property type="entry name" value="ADH_N"/>
    <property type="match status" value="1"/>
</dbReference>
<dbReference type="InterPro" id="IPR049552">
    <property type="entry name" value="PKS_DH_N"/>
</dbReference>
<feature type="region of interest" description="C-terminal hotdog fold" evidence="7">
    <location>
        <begin position="1055"/>
        <end position="1210"/>
    </location>
</feature>
<dbReference type="InterPro" id="IPR013154">
    <property type="entry name" value="ADH-like_N"/>
</dbReference>
<feature type="domain" description="PKS/mFAS DH" evidence="11">
    <location>
        <begin position="914"/>
        <end position="1210"/>
    </location>
</feature>
<dbReference type="SUPFAM" id="SSF50129">
    <property type="entry name" value="GroES-like"/>
    <property type="match status" value="1"/>
</dbReference>
<dbReference type="Pfam" id="PF14765">
    <property type="entry name" value="PS-DH"/>
    <property type="match status" value="1"/>
</dbReference>
<dbReference type="Pfam" id="PF21089">
    <property type="entry name" value="PKS_DH_N"/>
    <property type="match status" value="1"/>
</dbReference>
<dbReference type="Pfam" id="PF00550">
    <property type="entry name" value="PP-binding"/>
    <property type="match status" value="1"/>
</dbReference>
<dbReference type="InterPro" id="IPR042104">
    <property type="entry name" value="PKS_dehydratase_sf"/>
</dbReference>
<keyword evidence="5" id="KW-0511">Multifunctional enzyme</keyword>
<keyword evidence="2" id="KW-0597">Phosphoprotein</keyword>
<dbReference type="SMART" id="SM00826">
    <property type="entry name" value="PKS_DH"/>
    <property type="match status" value="1"/>
</dbReference>
<dbReference type="Gene3D" id="3.40.47.10">
    <property type="match status" value="1"/>
</dbReference>
<dbReference type="Pfam" id="PF16197">
    <property type="entry name" value="KAsynt_C_assoc"/>
    <property type="match status" value="1"/>
</dbReference>
<dbReference type="InterPro" id="IPR020841">
    <property type="entry name" value="PKS_Beta-ketoAc_synthase_dom"/>
</dbReference>
<gene>
    <name evidence="12" type="ORF">J8J14_00210</name>
</gene>
<dbReference type="RefSeq" id="WP_209377414.1">
    <property type="nucleotide sequence ID" value="NZ_JAGIZB010000001.1"/>
</dbReference>
<evidence type="ECO:0000313" key="13">
    <source>
        <dbReference type="Proteomes" id="UP000681594"/>
    </source>
</evidence>
<dbReference type="SUPFAM" id="SSF47336">
    <property type="entry name" value="ACP-like"/>
    <property type="match status" value="1"/>
</dbReference>
<dbReference type="InterPro" id="IPR050091">
    <property type="entry name" value="PKS_NRPS_Biosynth_Enz"/>
</dbReference>
<dbReference type="InterPro" id="IPR016039">
    <property type="entry name" value="Thiolase-like"/>
</dbReference>
<dbReference type="Gene3D" id="3.90.180.10">
    <property type="entry name" value="Medium-chain alcohol dehydrogenases, catalytic domain"/>
    <property type="match status" value="1"/>
</dbReference>
<dbReference type="EMBL" id="JAGIZB010000001">
    <property type="protein sequence ID" value="MBP0443186.1"/>
    <property type="molecule type" value="Genomic_DNA"/>
</dbReference>
<dbReference type="PROSITE" id="PS52004">
    <property type="entry name" value="KS3_2"/>
    <property type="match status" value="1"/>
</dbReference>
<comment type="caution">
    <text evidence="12">The sequence shown here is derived from an EMBL/GenBank/DDBJ whole genome shotgun (WGS) entry which is preliminary data.</text>
</comment>
<dbReference type="InterPro" id="IPR016035">
    <property type="entry name" value="Acyl_Trfase/lysoPLipase"/>
</dbReference>
<name>A0ABS4A8H9_9PROT</name>
<dbReference type="PROSITE" id="PS50075">
    <property type="entry name" value="CARRIER"/>
    <property type="match status" value="1"/>
</dbReference>
<dbReference type="InterPro" id="IPR011032">
    <property type="entry name" value="GroES-like_sf"/>
</dbReference>
<evidence type="ECO:0000256" key="8">
    <source>
        <dbReference type="SAM" id="MobiDB-lite"/>
    </source>
</evidence>
<evidence type="ECO:0000256" key="6">
    <source>
        <dbReference type="ARBA" id="ARBA00023315"/>
    </source>
</evidence>
<dbReference type="PROSITE" id="PS00012">
    <property type="entry name" value="PHOSPHOPANTETHEINE"/>
    <property type="match status" value="1"/>
</dbReference>
<dbReference type="InterPro" id="IPR006162">
    <property type="entry name" value="Ppantetheine_attach_site"/>
</dbReference>
<dbReference type="Pfam" id="PF00109">
    <property type="entry name" value="ketoacyl-synt"/>
    <property type="match status" value="1"/>
</dbReference>
<dbReference type="SMART" id="SM00827">
    <property type="entry name" value="PKS_AT"/>
    <property type="match status" value="1"/>
</dbReference>
<evidence type="ECO:0000259" key="9">
    <source>
        <dbReference type="PROSITE" id="PS50075"/>
    </source>
</evidence>
<dbReference type="Gene3D" id="3.40.50.720">
    <property type="entry name" value="NAD(P)-binding Rossmann-like Domain"/>
    <property type="match status" value="3"/>
</dbReference>
<feature type="compositionally biased region" description="Low complexity" evidence="8">
    <location>
        <begin position="2464"/>
        <end position="2488"/>
    </location>
</feature>
<dbReference type="InterPro" id="IPR001227">
    <property type="entry name" value="Ac_transferase_dom_sf"/>
</dbReference>
<dbReference type="Gene3D" id="1.10.1200.10">
    <property type="entry name" value="ACP-like"/>
    <property type="match status" value="1"/>
</dbReference>
<protein>
    <submittedName>
        <fullName evidence="12">SDR family NAD(P)-dependent oxidoreductase</fullName>
    </submittedName>
</protein>
<dbReference type="Gene3D" id="3.10.129.110">
    <property type="entry name" value="Polyketide synthase dehydratase"/>
    <property type="match status" value="1"/>
</dbReference>
<dbReference type="InterPro" id="IPR032821">
    <property type="entry name" value="PKS_assoc"/>
</dbReference>
<dbReference type="SUPFAM" id="SSF53901">
    <property type="entry name" value="Thiolase-like"/>
    <property type="match status" value="1"/>
</dbReference>
<dbReference type="Pfam" id="PF00698">
    <property type="entry name" value="Acyl_transf_1"/>
    <property type="match status" value="1"/>
</dbReference>
<dbReference type="Gene3D" id="3.30.70.3290">
    <property type="match status" value="1"/>
</dbReference>
<dbReference type="InterPro" id="IPR049900">
    <property type="entry name" value="PKS_mFAS_DH"/>
</dbReference>
<dbReference type="InterPro" id="IPR020807">
    <property type="entry name" value="PKS_DH"/>
</dbReference>
<evidence type="ECO:0000256" key="3">
    <source>
        <dbReference type="ARBA" id="ARBA00022679"/>
    </source>
</evidence>
<evidence type="ECO:0000259" key="10">
    <source>
        <dbReference type="PROSITE" id="PS52004"/>
    </source>
</evidence>
<feature type="domain" description="Ketosynthase family 3 (KS3)" evidence="10">
    <location>
        <begin position="23"/>
        <end position="447"/>
    </location>
</feature>
<feature type="region of interest" description="Disordered" evidence="8">
    <location>
        <begin position="2450"/>
        <end position="2501"/>
    </location>
</feature>
<feature type="domain" description="Carrier" evidence="9">
    <location>
        <begin position="2352"/>
        <end position="2430"/>
    </location>
</feature>
<dbReference type="InterPro" id="IPR049551">
    <property type="entry name" value="PKS_DH_C"/>
</dbReference>
<organism evidence="12 13">
    <name type="scientific">Pararoseomonas baculiformis</name>
    <dbReference type="NCBI Taxonomy" id="2820812"/>
    <lineage>
        <taxon>Bacteria</taxon>
        <taxon>Pseudomonadati</taxon>
        <taxon>Pseudomonadota</taxon>
        <taxon>Alphaproteobacteria</taxon>
        <taxon>Acetobacterales</taxon>
        <taxon>Acetobacteraceae</taxon>
        <taxon>Pararoseomonas</taxon>
    </lineage>
</organism>
<dbReference type="InterPro" id="IPR016036">
    <property type="entry name" value="Malonyl_transacylase_ACP-bd"/>
</dbReference>
<dbReference type="PROSITE" id="PS52019">
    <property type="entry name" value="PKS_MFAS_DH"/>
    <property type="match status" value="1"/>
</dbReference>
<dbReference type="Pfam" id="PF08659">
    <property type="entry name" value="KR"/>
    <property type="match status" value="1"/>
</dbReference>
<dbReference type="PANTHER" id="PTHR43775">
    <property type="entry name" value="FATTY ACID SYNTHASE"/>
    <property type="match status" value="1"/>
</dbReference>
<dbReference type="SMART" id="SM00829">
    <property type="entry name" value="PKS_ER"/>
    <property type="match status" value="1"/>
</dbReference>
<dbReference type="Pfam" id="PF00107">
    <property type="entry name" value="ADH_zinc_N"/>
    <property type="match status" value="1"/>
</dbReference>
<dbReference type="SMART" id="SM00825">
    <property type="entry name" value="PKS_KS"/>
    <property type="match status" value="1"/>
</dbReference>
<dbReference type="InterPro" id="IPR009081">
    <property type="entry name" value="PP-bd_ACP"/>
</dbReference>
<reference evidence="12 13" key="1">
    <citation type="submission" date="2021-03" db="EMBL/GenBank/DDBJ databases">
        <authorList>
            <person name="So Y."/>
        </authorList>
    </citation>
    <scope>NUCLEOTIDE SEQUENCE [LARGE SCALE GENOMIC DNA]</scope>
    <source>
        <strain evidence="12 13">SSH11</strain>
    </source>
</reference>
<dbReference type="InterPro" id="IPR020843">
    <property type="entry name" value="ER"/>
</dbReference>
<sequence>MTRSAPARRQGARPYARAGHAPGEPIAIVGAACRFPGAPDLDAFWSLMAEGRDAVSTLPADRFNQDWFYHPRRGEPGRAYSFAAGHLGDVTGFDAPHFGLSPREAAEADPQQRLLLEITWEALEDAGWPASSVAGREIGVFVGGSSTDYAELRLSDPAGADRYFMTGNTLSILGNRITNVFDLRGGAQTIDTACSSSLVALSLAVDSLRAGRVEAALVGGVQLLLSPYAFAGFSRASMLSPTGRCHVFSARADGYVRGEGAGVVILKPLSAALADGDAIRGVILAAGVNAVGRSIGLSLPDPQAQAALIRRVLAESGLAADRVSYFEAHGTGTQAGDPVEAQAIGQSLAVPDATGRTAPLPVGSVKSNIGHLETASGIAGFIKALLMLEKRVIPPNLHFDDPNPRIDFEGLNIRVPTAPEPLPGKVPVVGVNSFGFGGTNASVLLEAAPALRRSRVAPEAPAPMPPLILSTRTAEALPRAAASWAARLRAEPARAPALLRGLARHRDLAPHRLVLRGDDAESLAEALDAFAAGEAAGVQGTAIAAARGVAGPVFAFSGNGAQFPGMAREAMAHSRSFREAVEAADAALAPRLGWSVAAAIADGLTAEALAATEVAQPTLFAVQHGLVAALADEGIAPGLVLGHSVGEVAAALAAGILDLPGAAQLIVARSTAQARTRGKGRMAALSATEDEAAPLLAECGPGLEIAARNAPRALTIAGPAESIFRLVSAAKRERLTIIPLDLDYAFHSAAMDEVEGVLRESLRGLAPAAPRIPFLSTVTGALLDAPADAEYWWRNLRAPVRFADAAAEAGRLGARPVIEIGPNPILQSYLREILRAAKAEAPILASLSKRDAPGNPIPLIADRATAMGADPRRAPAFSGPAARRGLPATPYHRTRHWFAGTHEAMHLHDPALDHPLLGFRRGAGAAEDGFAEWTRNLDSALMPWLADHRLGEEAVLPAAGMAEMALAAAARRYPEAETLELSAFQILRPLPIPQGGPGAEGGSQQIRFRLADDGTFRLESRRRMGGEGWSLHARGLLRPATEDALPSLPPAPEEARRVEEPGLHAVAARCGLEYGPAFRPVRHVDIAPSGRTGEVALGLPAEAPADDAFLLHPVRLDGAMQGLIGLLADRPAAPGEPRLGETPGEALVPVRFERLVVRRDASPAERAALALTHAGERAAEARMVLADAAGQTIAVAEGVWFQRARLGRSEAVEAVAFRLEDLPAIDPALPCPDRTRALDLALLAAGARDESLDLSEPALLLEGFAASATIRAFATSAASHPGQPILPTTPYAAALLRTLEEDGLATREGAGWRLLPEADLPAPEDIWRSVLIERPALAQDLSLLALAAERLPDALSGHLPPESARLRVSEEAAAYDRLAQVVADAASTIAAAWPSDRPLRVLDLGGSAVTRHLSAGLARSGHRVMHMLAGAARPAPSPQPGVEVTTLDWDPAGSAPPPVTADLVVGVNTAVRARIGTAILPSLAEALAEGGTLLLAEPLPGRLVDFLRGQDPESWAMPALPGTTAWRDALQEGGWSAARTEALRASPWPALLVAAQRPAPVPAMPKARPGSRFILLADTGAAPLGEALATALERAGAAVESHRLEDASALPPRALRDAAVLALANPAGQALSTTLAGITQLASTASGSCAGLALIAQGGPETPTAEAVRALGRVLANEMPDLSPRRILIDAALAPAAAARRLLAELLAPGDEPEIVLGLSARRVPRLAQGYPPRAATASRLVVRQPGALASLGWEPMGPLPQPGPGEVRIRVEAAGLNFRDLMWAQGLLPEETLKDGFAGAGLGMECAGIVEAAGPGTPFHPGTRVFGFAPRALASRALTRAQALATIPEGLTFTAAATIPVAFLTAVYALETCARIAPGERVLVHGGAGAVGLAALQVAQAAGAEVAMTAGTAAKRAFLRAAGADIVLDSRASGFDDALRQHWPDGVDVVLNSLAGDAMERSIALLRPFGRFVELGKRDYAEDRRIAVRPFRRNITYFGVDVDQLPKARPAEAARLLESIRGRLASGDLRPLPYARRAAEDAEGAFRLLQASGHIGKIVVLPPRGDAAPAPAWSLEASAKGTILVTGGTSGFGLECAKWLAANGATRLALLSRRGPATPGVGEALTALAALGARASAHAVDASNAAALGTVLAALREEGPITGLVHAATVFDDGAASAMDAARFARLLAPKLEAAQNLDHLTAGDPLELFLMFSSATTPLGNPGQANYVAANAAIEALARRRRARGRPALAVGWGPIADAGILAREADTARTLARRLGVEPMTARESLEGLPELIGSGLPVVSLARVAWKRAGAALAVLREPAFAALRGRAEETASDIADMRAHLLSLPPAEAQALLARIGAEELGRILRLPPESIAPDAPVARLGLDSLGGLELRGALEARLGMSVPLSAVTEDLTIAGLAARMVEGLSGGAREAQLDTLIEHFEPGSTTAAGLLPPPEPTPADAATLPETMGAAPPAGKPAMAGPEPVPMTRPGAMET</sequence>
<feature type="active site" description="Proton acceptor; for dehydratase activity" evidence="7">
    <location>
        <position position="948"/>
    </location>
</feature>
<dbReference type="InterPro" id="IPR057326">
    <property type="entry name" value="KR_dom"/>
</dbReference>
<dbReference type="SUPFAM" id="SSF53335">
    <property type="entry name" value="S-adenosyl-L-methionine-dependent methyltransferases"/>
    <property type="match status" value="1"/>
</dbReference>
<evidence type="ECO:0000256" key="7">
    <source>
        <dbReference type="PROSITE-ProRule" id="PRU01363"/>
    </source>
</evidence>
<dbReference type="InterPro" id="IPR020806">
    <property type="entry name" value="PKS_PP-bd"/>
</dbReference>
<dbReference type="Proteomes" id="UP000681594">
    <property type="component" value="Unassembled WGS sequence"/>
</dbReference>
<dbReference type="InterPro" id="IPR014043">
    <property type="entry name" value="Acyl_transferase_dom"/>
</dbReference>
<keyword evidence="13" id="KW-1185">Reference proteome</keyword>
<dbReference type="InterPro" id="IPR018201">
    <property type="entry name" value="Ketoacyl_synth_AS"/>
</dbReference>
<dbReference type="InterPro" id="IPR014031">
    <property type="entry name" value="Ketoacyl_synth_C"/>
</dbReference>
<feature type="region of interest" description="Disordered" evidence="8">
    <location>
        <begin position="1"/>
        <end position="20"/>
    </location>
</feature>
<dbReference type="Gene3D" id="3.40.366.10">
    <property type="entry name" value="Malonyl-Coenzyme A Acyl Carrier Protein, domain 2"/>
    <property type="match status" value="1"/>
</dbReference>
<accession>A0ABS4A8H9</accession>
<dbReference type="InterPro" id="IPR036291">
    <property type="entry name" value="NAD(P)-bd_dom_sf"/>
</dbReference>
<dbReference type="InterPro" id="IPR029063">
    <property type="entry name" value="SAM-dependent_MTases_sf"/>
</dbReference>
<evidence type="ECO:0000256" key="2">
    <source>
        <dbReference type="ARBA" id="ARBA00022553"/>
    </source>
</evidence>
<keyword evidence="3" id="KW-0808">Transferase</keyword>
<proteinExistence type="predicted"/>
<dbReference type="SUPFAM" id="SSF51735">
    <property type="entry name" value="NAD(P)-binding Rossmann-fold domains"/>
    <property type="match status" value="3"/>
</dbReference>
<dbReference type="SUPFAM" id="SSF55048">
    <property type="entry name" value="Probable ACP-binding domain of malonyl-CoA ACP transacylase"/>
    <property type="match status" value="1"/>
</dbReference>